<dbReference type="InterPro" id="IPR006450">
    <property type="entry name" value="Phage_HK97_gp6-like"/>
</dbReference>
<dbReference type="EMBL" id="VUNQ01000014">
    <property type="protein sequence ID" value="MSU01404.1"/>
    <property type="molecule type" value="Genomic_DNA"/>
</dbReference>
<reference evidence="1 2" key="1">
    <citation type="submission" date="2019-09" db="EMBL/GenBank/DDBJ databases">
        <title>In-depth cultivation of the pig gut microbiome towards novel bacterial diversity and tailored functional studies.</title>
        <authorList>
            <person name="Wylensek D."/>
            <person name="Hitch T.C.A."/>
            <person name="Clavel T."/>
        </authorList>
    </citation>
    <scope>NUCLEOTIDE SEQUENCE [LARGE SCALE GENOMIC DNA]</scope>
    <source>
        <strain evidence="1 2">WCA3-693-APC-4?</strain>
    </source>
</reference>
<dbReference type="AlphaFoldDB" id="A0A6N7XXV4"/>
<dbReference type="RefSeq" id="WP_154439820.1">
    <property type="nucleotide sequence ID" value="NZ_VUNQ01000014.1"/>
</dbReference>
<accession>A0A6N7XXV4</accession>
<protein>
    <submittedName>
        <fullName evidence="1">Phage head-tail connector protein</fullName>
    </submittedName>
</protein>
<comment type="caution">
    <text evidence="1">The sequence shown here is derived from an EMBL/GenBank/DDBJ whole genome shotgun (WGS) entry which is preliminary data.</text>
</comment>
<evidence type="ECO:0000313" key="1">
    <source>
        <dbReference type="EMBL" id="MSU01404.1"/>
    </source>
</evidence>
<sequence>MLELLKGLLNITDTSKDTVLNHHLSKAKKSIQSYLCWSDEEFALNEAKFQTQIVDLAVYYYQNRNNAGVIQQSQGSRSQTFERGIPKEIIQSLPMPRVQIIG</sequence>
<organism evidence="1 2">
    <name type="scientific">Tissierella pigra</name>
    <dbReference type="NCBI Taxonomy" id="2607614"/>
    <lineage>
        <taxon>Bacteria</taxon>
        <taxon>Bacillati</taxon>
        <taxon>Bacillota</taxon>
        <taxon>Tissierellia</taxon>
        <taxon>Tissierellales</taxon>
        <taxon>Tissierellaceae</taxon>
        <taxon>Tissierella</taxon>
    </lineage>
</organism>
<keyword evidence="2" id="KW-1185">Reference proteome</keyword>
<dbReference type="Gene3D" id="1.10.246.150">
    <property type="match status" value="1"/>
</dbReference>
<dbReference type="InterPro" id="IPR053746">
    <property type="entry name" value="Viral_HT_Connector_Assembly"/>
</dbReference>
<dbReference type="Pfam" id="PF05135">
    <property type="entry name" value="Phage_connect_1"/>
    <property type="match status" value="1"/>
</dbReference>
<evidence type="ECO:0000313" key="2">
    <source>
        <dbReference type="Proteomes" id="UP000469523"/>
    </source>
</evidence>
<dbReference type="Proteomes" id="UP000469523">
    <property type="component" value="Unassembled WGS sequence"/>
</dbReference>
<name>A0A6N7XXV4_9FIRM</name>
<gene>
    <name evidence="1" type="ORF">FYJ83_07980</name>
</gene>
<dbReference type="NCBIfam" id="TIGR01560">
    <property type="entry name" value="put_DNA_pack"/>
    <property type="match status" value="1"/>
</dbReference>
<proteinExistence type="predicted"/>
<dbReference type="InterPro" id="IPR021146">
    <property type="entry name" value="Phage_gp6-like_head-tail"/>
</dbReference>